<sequence>MKMSKNSLFAFLLAMVLAFALAACASEPDSSGEPAGDADGEDTEAAEGAEGGDLVIATLSDAVSLDPASSNDVPSSNVIANIFETLVYQNEDLELEPGLAEDWEMIDDNTWEFKIREGVTFHDDSELNAEVVKANFDRILDPEVASPRSFLIDMVTSIEATDEYTLQLTTEYPFSPLPAHLAHNGLSISSLPSIEADQEAVAGGGTPGASISENPVGTGFFKFEEWNPGTAVKLVKNEDYWGEPAKVDSVTFSVVPEDLTRIAELETGGAHIIFPVSPSDVTRVENTPEVSLDRTNSVSLSYIGFNMDKEPFDDERVRQAISMAINKEGIISGILDDTGIPAVGPLAPDVFGFDDSVEPLGYDTEAAQELLAEVGFEDGFSTTIWTNDSRERMAIAEYVQAELAKINVDVSIEILEWGAYLEQTANGQHDMFILGWSVVTGDADYGMYPLFHSSNVGEAGNRTFMQDAELDEILEEARQTADEETRLGLYKQAQEMLVEDAPMIYLYHQEYLVGLRDEVQGFWKHPNGTYMLHDVTIN</sequence>
<dbReference type="CDD" id="cd08499">
    <property type="entry name" value="PBP2_Ylib_like"/>
    <property type="match status" value="1"/>
</dbReference>
<dbReference type="PROSITE" id="PS51257">
    <property type="entry name" value="PROKAR_LIPOPROTEIN"/>
    <property type="match status" value="1"/>
</dbReference>
<dbReference type="Pfam" id="PF00496">
    <property type="entry name" value="SBP_bac_5"/>
    <property type="match status" value="1"/>
</dbReference>
<evidence type="ECO:0000256" key="3">
    <source>
        <dbReference type="ARBA" id="ARBA00022729"/>
    </source>
</evidence>
<dbReference type="InterPro" id="IPR039424">
    <property type="entry name" value="SBP_5"/>
</dbReference>
<feature type="domain" description="Solute-binding protein family 5" evidence="5">
    <location>
        <begin position="94"/>
        <end position="457"/>
    </location>
</feature>
<dbReference type="PANTHER" id="PTHR30290:SF9">
    <property type="entry name" value="OLIGOPEPTIDE-BINDING PROTEIN APPA"/>
    <property type="match status" value="1"/>
</dbReference>
<dbReference type="GO" id="GO:1904680">
    <property type="term" value="F:peptide transmembrane transporter activity"/>
    <property type="evidence" value="ECO:0007669"/>
    <property type="project" value="TreeGrafter"/>
</dbReference>
<dbReference type="Proteomes" id="UP001285636">
    <property type="component" value="Unassembled WGS sequence"/>
</dbReference>
<dbReference type="PIRSF" id="PIRSF002741">
    <property type="entry name" value="MppA"/>
    <property type="match status" value="1"/>
</dbReference>
<accession>A0AAJ2NS96</accession>
<evidence type="ECO:0000313" key="6">
    <source>
        <dbReference type="EMBL" id="MDV2887407.1"/>
    </source>
</evidence>
<evidence type="ECO:0000256" key="4">
    <source>
        <dbReference type="SAM" id="SignalP"/>
    </source>
</evidence>
<dbReference type="GO" id="GO:0015833">
    <property type="term" value="P:peptide transport"/>
    <property type="evidence" value="ECO:0007669"/>
    <property type="project" value="TreeGrafter"/>
</dbReference>
<evidence type="ECO:0000256" key="2">
    <source>
        <dbReference type="ARBA" id="ARBA00022448"/>
    </source>
</evidence>
<dbReference type="SUPFAM" id="SSF53850">
    <property type="entry name" value="Periplasmic binding protein-like II"/>
    <property type="match status" value="1"/>
</dbReference>
<organism evidence="6 7">
    <name type="scientific">Alkalihalophilus pseudofirmus</name>
    <name type="common">Bacillus pseudofirmus</name>
    <dbReference type="NCBI Taxonomy" id="79885"/>
    <lineage>
        <taxon>Bacteria</taxon>
        <taxon>Bacillati</taxon>
        <taxon>Bacillota</taxon>
        <taxon>Bacilli</taxon>
        <taxon>Bacillales</taxon>
        <taxon>Bacillaceae</taxon>
        <taxon>Alkalihalophilus</taxon>
    </lineage>
</organism>
<reference evidence="6" key="1">
    <citation type="submission" date="2023-10" db="EMBL/GenBank/DDBJ databases">
        <title>Screening of Alkalihalophilus pseudofirmusBZ-TG-HK211 and Its Alleviation of Salt Stress on Rapeseed Growth.</title>
        <authorList>
            <person name="Zhao B."/>
            <person name="Guo T."/>
        </authorList>
    </citation>
    <scope>NUCLEOTIDE SEQUENCE</scope>
    <source>
        <strain evidence="6">BZ-TG-HK211</strain>
    </source>
</reference>
<dbReference type="RefSeq" id="WP_323467689.1">
    <property type="nucleotide sequence ID" value="NZ_CP144224.1"/>
</dbReference>
<dbReference type="EMBL" id="JAWJAY010000013">
    <property type="protein sequence ID" value="MDV2887407.1"/>
    <property type="molecule type" value="Genomic_DNA"/>
</dbReference>
<keyword evidence="3 4" id="KW-0732">Signal</keyword>
<protein>
    <submittedName>
        <fullName evidence="6">Glutathione ABC transporter substrate-binding protein</fullName>
    </submittedName>
</protein>
<evidence type="ECO:0000259" key="5">
    <source>
        <dbReference type="Pfam" id="PF00496"/>
    </source>
</evidence>
<dbReference type="GO" id="GO:0043190">
    <property type="term" value="C:ATP-binding cassette (ABC) transporter complex"/>
    <property type="evidence" value="ECO:0007669"/>
    <property type="project" value="InterPro"/>
</dbReference>
<dbReference type="Gene3D" id="3.10.105.10">
    <property type="entry name" value="Dipeptide-binding Protein, Domain 3"/>
    <property type="match status" value="1"/>
</dbReference>
<feature type="signal peptide" evidence="4">
    <location>
        <begin position="1"/>
        <end position="25"/>
    </location>
</feature>
<dbReference type="PANTHER" id="PTHR30290">
    <property type="entry name" value="PERIPLASMIC BINDING COMPONENT OF ABC TRANSPORTER"/>
    <property type="match status" value="1"/>
</dbReference>
<dbReference type="Gene3D" id="3.40.190.10">
    <property type="entry name" value="Periplasmic binding protein-like II"/>
    <property type="match status" value="1"/>
</dbReference>
<dbReference type="Gene3D" id="3.90.76.10">
    <property type="entry name" value="Dipeptide-binding Protein, Domain 1"/>
    <property type="match status" value="1"/>
</dbReference>
<proteinExistence type="inferred from homology"/>
<dbReference type="AlphaFoldDB" id="A0AAJ2NS96"/>
<comment type="similarity">
    <text evidence="1">Belongs to the bacterial solute-binding protein 5 family.</text>
</comment>
<evidence type="ECO:0000256" key="1">
    <source>
        <dbReference type="ARBA" id="ARBA00005695"/>
    </source>
</evidence>
<name>A0AAJ2NS96_ALKPS</name>
<dbReference type="InterPro" id="IPR000914">
    <property type="entry name" value="SBP_5_dom"/>
</dbReference>
<keyword evidence="2" id="KW-0813">Transport</keyword>
<dbReference type="GO" id="GO:0042597">
    <property type="term" value="C:periplasmic space"/>
    <property type="evidence" value="ECO:0007669"/>
    <property type="project" value="UniProtKB-ARBA"/>
</dbReference>
<comment type="caution">
    <text evidence="6">The sequence shown here is derived from an EMBL/GenBank/DDBJ whole genome shotgun (WGS) entry which is preliminary data.</text>
</comment>
<feature type="chain" id="PRO_5042482089" evidence="4">
    <location>
        <begin position="26"/>
        <end position="538"/>
    </location>
</feature>
<evidence type="ECO:0000313" key="7">
    <source>
        <dbReference type="Proteomes" id="UP001285636"/>
    </source>
</evidence>
<gene>
    <name evidence="6" type="ORF">RYX45_19660</name>
</gene>
<dbReference type="InterPro" id="IPR030678">
    <property type="entry name" value="Peptide/Ni-bd"/>
</dbReference>